<evidence type="ECO:0000313" key="2">
    <source>
        <dbReference type="Proteomes" id="UP000270343"/>
    </source>
</evidence>
<organism evidence="1 2">
    <name type="scientific">Streptomyces klenkii</name>
    <dbReference type="NCBI Taxonomy" id="1420899"/>
    <lineage>
        <taxon>Bacteria</taxon>
        <taxon>Bacillati</taxon>
        <taxon>Actinomycetota</taxon>
        <taxon>Actinomycetes</taxon>
        <taxon>Kitasatosporales</taxon>
        <taxon>Streptomycetaceae</taxon>
        <taxon>Streptomyces</taxon>
    </lineage>
</organism>
<comment type="caution">
    <text evidence="1">The sequence shown here is derived from an EMBL/GenBank/DDBJ whole genome shotgun (WGS) entry which is preliminary data.</text>
</comment>
<keyword evidence="2" id="KW-1185">Reference proteome</keyword>
<proteinExistence type="predicted"/>
<dbReference type="AlphaFoldDB" id="A0A3B0BHK6"/>
<dbReference type="Proteomes" id="UP000270343">
    <property type="component" value="Unassembled WGS sequence"/>
</dbReference>
<evidence type="ECO:0000313" key="1">
    <source>
        <dbReference type="EMBL" id="RKN71507.1"/>
    </source>
</evidence>
<accession>A0A3B0BHK6</accession>
<sequence>MFLLILMLLLAVPVAACLLLVKAVRAVMTRRLTRRKGAGAWTEAAGSLLCCAVLAYGVGVGFMFVPTWPDWCPVVTFSDDPDPSAVAPHPRVEQSWFPLEARCVSDVHTPVDLVPAAVNPVMLGSLAGAAGCAGMSAWRRRRQSSEVERGAAVEVAP</sequence>
<protein>
    <submittedName>
        <fullName evidence="1">Uncharacterized protein</fullName>
    </submittedName>
</protein>
<dbReference type="EMBL" id="RBAM01000006">
    <property type="protein sequence ID" value="RKN71507.1"/>
    <property type="molecule type" value="Genomic_DNA"/>
</dbReference>
<name>A0A3B0BHK6_9ACTN</name>
<reference evidence="1 2" key="1">
    <citation type="journal article" date="2015" name="Antonie Van Leeuwenhoek">
        <title>Streptomyces klenkii sp. nov., isolated from deep marine sediment.</title>
        <authorList>
            <person name="Veyisoglu A."/>
            <person name="Sahin N."/>
        </authorList>
    </citation>
    <scope>NUCLEOTIDE SEQUENCE [LARGE SCALE GENOMIC DNA]</scope>
    <source>
        <strain evidence="1 2">KCTC 29202</strain>
    </source>
</reference>
<gene>
    <name evidence="1" type="ORF">D7231_15965</name>
</gene>